<gene>
    <name evidence="1" type="ORF">A3Q56_03224</name>
</gene>
<dbReference type="AlphaFoldDB" id="A0A177B5P6"/>
<name>A0A177B5P6_9BILA</name>
<evidence type="ECO:0000313" key="1">
    <source>
        <dbReference type="EMBL" id="OAF69022.1"/>
    </source>
</evidence>
<organism evidence="1 2">
    <name type="scientific">Intoshia linei</name>
    <dbReference type="NCBI Taxonomy" id="1819745"/>
    <lineage>
        <taxon>Eukaryota</taxon>
        <taxon>Metazoa</taxon>
        <taxon>Spiralia</taxon>
        <taxon>Lophotrochozoa</taxon>
        <taxon>Mesozoa</taxon>
        <taxon>Orthonectida</taxon>
        <taxon>Rhopaluridae</taxon>
        <taxon>Intoshia</taxon>
    </lineage>
</organism>
<protein>
    <submittedName>
        <fullName evidence="1">Uncharacterized protein</fullName>
    </submittedName>
</protein>
<reference evidence="1 2" key="1">
    <citation type="submission" date="2016-04" db="EMBL/GenBank/DDBJ databases">
        <title>The genome of Intoshia linei affirms orthonectids as highly simplified spiralians.</title>
        <authorList>
            <person name="Mikhailov K.V."/>
            <person name="Slusarev G.S."/>
            <person name="Nikitin M.A."/>
            <person name="Logacheva M.D."/>
            <person name="Penin A."/>
            <person name="Aleoshin V."/>
            <person name="Panchin Y.V."/>
        </authorList>
    </citation>
    <scope>NUCLEOTIDE SEQUENCE [LARGE SCALE GENOMIC DNA]</scope>
    <source>
        <strain evidence="1">Intl2013</strain>
        <tissue evidence="1">Whole animal</tissue>
    </source>
</reference>
<sequence>MSEYEGVFKILLNNLIDETVKSIIPILAANLNEDYVIDQSKRNESENLYPQSPQEIFTIQTQVHMMYRRVIDNYIEDFISNEFSQVILKFSRDLFRNQLCKNTFNLIIDEWISIQLKNYINDIIIQNISVKVYDLFIRRAFTFEQYIDDALFEVCWNSLNYFGKKKIRHLRRHIEYDKRSAKGPVNRIMDNLLMFCLNRLNRPNYSRHILQLHGTIDDVHLHEIGEIILDTTISNILICNFQSLESNQLALDVIKDNNVIKYDNFPNKLIKKNIDKSQLDQIYINFFKTKNLLKMIPNFDVNAIQQEFNHVVPQNINTEPVVTDEMIAELEAEINAHVNYVQSQGRHSYFNYMPMR</sequence>
<keyword evidence="2" id="KW-1185">Reference proteome</keyword>
<proteinExistence type="predicted"/>
<evidence type="ECO:0000313" key="2">
    <source>
        <dbReference type="Proteomes" id="UP000078046"/>
    </source>
</evidence>
<comment type="caution">
    <text evidence="1">The sequence shown here is derived from an EMBL/GenBank/DDBJ whole genome shotgun (WGS) entry which is preliminary data.</text>
</comment>
<accession>A0A177B5P6</accession>
<dbReference type="Proteomes" id="UP000078046">
    <property type="component" value="Unassembled WGS sequence"/>
</dbReference>
<dbReference type="EMBL" id="LWCA01000349">
    <property type="protein sequence ID" value="OAF69022.1"/>
    <property type="molecule type" value="Genomic_DNA"/>
</dbReference>